<evidence type="ECO:0000259" key="2">
    <source>
        <dbReference type="Pfam" id="PF13280"/>
    </source>
</evidence>
<dbReference type="GO" id="GO:0000502">
    <property type="term" value="C:proteasome complex"/>
    <property type="evidence" value="ECO:0007669"/>
    <property type="project" value="UniProtKB-KW"/>
</dbReference>
<feature type="domain" description="WYL" evidence="2">
    <location>
        <begin position="195"/>
        <end position="262"/>
    </location>
</feature>
<dbReference type="InterPro" id="IPR043839">
    <property type="entry name" value="PafC_HTH"/>
</dbReference>
<feature type="region of interest" description="Disordered" evidence="1">
    <location>
        <begin position="1"/>
        <end position="52"/>
    </location>
</feature>
<protein>
    <submittedName>
        <fullName evidence="5">Proteasome accessory factor C</fullName>
    </submittedName>
</protein>
<accession>A0A931GK73</accession>
<organism evidence="5 6">
    <name type="scientific">Actinomadura viridis</name>
    <dbReference type="NCBI Taxonomy" id="58110"/>
    <lineage>
        <taxon>Bacteria</taxon>
        <taxon>Bacillati</taxon>
        <taxon>Actinomycetota</taxon>
        <taxon>Actinomycetes</taxon>
        <taxon>Streptosporangiales</taxon>
        <taxon>Thermomonosporaceae</taxon>
        <taxon>Actinomadura</taxon>
    </lineage>
</organism>
<dbReference type="InterPro" id="IPR057727">
    <property type="entry name" value="WCX_dom"/>
</dbReference>
<dbReference type="PROSITE" id="PS52050">
    <property type="entry name" value="WYL"/>
    <property type="match status" value="1"/>
</dbReference>
<name>A0A931GK73_9ACTN</name>
<keyword evidence="6" id="KW-1185">Reference proteome</keyword>
<evidence type="ECO:0000259" key="3">
    <source>
        <dbReference type="Pfam" id="PF19187"/>
    </source>
</evidence>
<dbReference type="PIRSF" id="PIRSF016838">
    <property type="entry name" value="PafC"/>
    <property type="match status" value="1"/>
</dbReference>
<reference evidence="5" key="1">
    <citation type="submission" date="2020-11" db="EMBL/GenBank/DDBJ databases">
        <title>Sequencing the genomes of 1000 actinobacteria strains.</title>
        <authorList>
            <person name="Klenk H.-P."/>
        </authorList>
    </citation>
    <scope>NUCLEOTIDE SEQUENCE</scope>
    <source>
        <strain evidence="5">DSM 43175</strain>
    </source>
</reference>
<proteinExistence type="predicted"/>
<feature type="domain" description="WCX" evidence="4">
    <location>
        <begin position="291"/>
        <end position="364"/>
    </location>
</feature>
<dbReference type="Pfam" id="PF25583">
    <property type="entry name" value="WCX"/>
    <property type="match status" value="1"/>
</dbReference>
<dbReference type="InterPro" id="IPR026881">
    <property type="entry name" value="WYL_dom"/>
</dbReference>
<dbReference type="PANTHER" id="PTHR34580:SF1">
    <property type="entry name" value="PROTEIN PAFC"/>
    <property type="match status" value="1"/>
</dbReference>
<dbReference type="EMBL" id="JADOUA010000001">
    <property type="protein sequence ID" value="MBG6090002.1"/>
    <property type="molecule type" value="Genomic_DNA"/>
</dbReference>
<dbReference type="AlphaFoldDB" id="A0A931GK73"/>
<dbReference type="InterPro" id="IPR028349">
    <property type="entry name" value="PafC-like"/>
</dbReference>
<evidence type="ECO:0000313" key="5">
    <source>
        <dbReference type="EMBL" id="MBG6090002.1"/>
    </source>
</evidence>
<dbReference type="InterPro" id="IPR051534">
    <property type="entry name" value="CBASS_pafABC_assoc_protein"/>
</dbReference>
<evidence type="ECO:0000256" key="1">
    <source>
        <dbReference type="SAM" id="MobiDB-lite"/>
    </source>
</evidence>
<dbReference type="Pfam" id="PF13280">
    <property type="entry name" value="WYL"/>
    <property type="match status" value="1"/>
</dbReference>
<feature type="domain" description="PafC HTH" evidence="3">
    <location>
        <begin position="59"/>
        <end position="172"/>
    </location>
</feature>
<evidence type="ECO:0000259" key="4">
    <source>
        <dbReference type="Pfam" id="PF25583"/>
    </source>
</evidence>
<keyword evidence="5" id="KW-0647">Proteasome</keyword>
<feature type="compositionally biased region" description="Low complexity" evidence="1">
    <location>
        <begin position="28"/>
        <end position="52"/>
    </location>
</feature>
<dbReference type="Pfam" id="PF19187">
    <property type="entry name" value="HTH_PafC"/>
    <property type="match status" value="1"/>
</dbReference>
<gene>
    <name evidence="5" type="ORF">IW256_004115</name>
</gene>
<dbReference type="RefSeq" id="WP_197012532.1">
    <property type="nucleotide sequence ID" value="NZ_BAABES010000010.1"/>
</dbReference>
<dbReference type="Proteomes" id="UP000614047">
    <property type="component" value="Unassembled WGS sequence"/>
</dbReference>
<dbReference type="PANTHER" id="PTHR34580">
    <property type="match status" value="1"/>
</dbReference>
<feature type="compositionally biased region" description="Low complexity" evidence="1">
    <location>
        <begin position="1"/>
        <end position="19"/>
    </location>
</feature>
<comment type="caution">
    <text evidence="5">The sequence shown here is derived from an EMBL/GenBank/DDBJ whole genome shotgun (WGS) entry which is preliminary data.</text>
</comment>
<evidence type="ECO:0000313" key="6">
    <source>
        <dbReference type="Proteomes" id="UP000614047"/>
    </source>
</evidence>
<sequence length="370" mass="39683">MTAKTTPTTTGTEETAAPPVAAPPVSAPPVSTAHGGTARPAAAARTATRAVKAPTTSTDRLARLLALVPYVVSRDSVDLDQAAAAFGVTEKQLIDDLNLLWCVELRAPDPYCPIDLSYEGGEIIVAEAEAIARPLRLKVDEASALLVALRMLAGIPDLQDRDALSRVIAKLEDAAGAAAAVSSQVAVEVDARGDTLGRLRAAIAAGRRVHLSYYVPARDENTERDVDPMRLLVVEGNTYLEGWCRRAEAVRLFRLDRITGLTRLEVPAEVPDGAEPRDVDAGLFRPSPDDVVVTFELTPQGRWVADYYPCESVRELGEGRLRITLRTPDTRWVRGLALRLGDQGRIIAPAALAGDVRADAARALAQYDTV</sequence>